<dbReference type="PROSITE" id="PS50011">
    <property type="entry name" value="PROTEIN_KINASE_DOM"/>
    <property type="match status" value="1"/>
</dbReference>
<dbReference type="NCBIfam" id="TIGR00229">
    <property type="entry name" value="sensory_box"/>
    <property type="match status" value="1"/>
</dbReference>
<evidence type="ECO:0000259" key="17">
    <source>
        <dbReference type="PROSITE" id="PS50112"/>
    </source>
</evidence>
<keyword evidence="9 14" id="KW-0067">ATP-binding</keyword>
<dbReference type="GO" id="GO:0005524">
    <property type="term" value="F:ATP binding"/>
    <property type="evidence" value="ECO:0007669"/>
    <property type="project" value="UniProtKB-UniRule"/>
</dbReference>
<dbReference type="InterPro" id="IPR017441">
    <property type="entry name" value="Protein_kinase_ATP_BS"/>
</dbReference>
<keyword evidence="3" id="KW-0723">Serine/threonine-protein kinase</keyword>
<comment type="similarity">
    <text evidence="1">Belongs to the protein kinase superfamily. TKL Ser/Thr protein kinase family. RAF subfamily.</text>
</comment>
<evidence type="ECO:0000256" key="5">
    <source>
        <dbReference type="ARBA" id="ARBA00022606"/>
    </source>
</evidence>
<evidence type="ECO:0000256" key="9">
    <source>
        <dbReference type="ARBA" id="ARBA00022840"/>
    </source>
</evidence>
<dbReference type="InterPro" id="IPR035965">
    <property type="entry name" value="PAS-like_dom_sf"/>
</dbReference>
<gene>
    <name evidence="18" type="primary">CTR1</name>
    <name evidence="18" type="ORF">AXF42_Ash012676</name>
</gene>
<dbReference type="GO" id="GO:0004674">
    <property type="term" value="F:protein serine/threonine kinase activity"/>
    <property type="evidence" value="ECO:0007669"/>
    <property type="project" value="UniProtKB-KW"/>
</dbReference>
<dbReference type="InterPro" id="IPR000014">
    <property type="entry name" value="PAS"/>
</dbReference>
<keyword evidence="4" id="KW-0600">Photoreceptor protein</keyword>
<keyword evidence="6 18" id="KW-0808">Transferase</keyword>
<proteinExistence type="inferred from homology"/>
<evidence type="ECO:0000256" key="11">
    <source>
        <dbReference type="ARBA" id="ARBA00023170"/>
    </source>
</evidence>
<evidence type="ECO:0000256" key="10">
    <source>
        <dbReference type="ARBA" id="ARBA00022991"/>
    </source>
</evidence>
<dbReference type="PANTHER" id="PTHR44329">
    <property type="entry name" value="SERINE/THREONINE-PROTEIN KINASE TNNI3K-RELATED"/>
    <property type="match status" value="1"/>
</dbReference>
<evidence type="ECO:0000256" key="3">
    <source>
        <dbReference type="ARBA" id="ARBA00022527"/>
    </source>
</evidence>
<dbReference type="InterPro" id="IPR051681">
    <property type="entry name" value="Ser/Thr_Kinases-Pseudokinases"/>
</dbReference>
<feature type="domain" description="PAS" evidence="17">
    <location>
        <begin position="82"/>
        <end position="112"/>
    </location>
</feature>
<dbReference type="PROSITE" id="PS00108">
    <property type="entry name" value="PROTEIN_KINASE_ST"/>
    <property type="match status" value="1"/>
</dbReference>
<keyword evidence="8 18" id="KW-0418">Kinase</keyword>
<comment type="catalytic activity">
    <reaction evidence="12">
        <text>L-threonyl-[protein] + ATP = O-phospho-L-threonyl-[protein] + ADP + H(+)</text>
        <dbReference type="Rhea" id="RHEA:46608"/>
        <dbReference type="Rhea" id="RHEA-COMP:11060"/>
        <dbReference type="Rhea" id="RHEA-COMP:11605"/>
        <dbReference type="ChEBI" id="CHEBI:15378"/>
        <dbReference type="ChEBI" id="CHEBI:30013"/>
        <dbReference type="ChEBI" id="CHEBI:30616"/>
        <dbReference type="ChEBI" id="CHEBI:61977"/>
        <dbReference type="ChEBI" id="CHEBI:456216"/>
        <dbReference type="EC" id="2.7.11.1"/>
    </reaction>
</comment>
<feature type="domain" description="Protein kinase" evidence="16">
    <location>
        <begin position="357"/>
        <end position="567"/>
    </location>
</feature>
<dbReference type="Gene3D" id="3.30.200.20">
    <property type="entry name" value="Phosphorylase Kinase, domain 1"/>
    <property type="match status" value="1"/>
</dbReference>
<keyword evidence="11" id="KW-0675">Receptor</keyword>
<reference evidence="18 19" key="1">
    <citation type="journal article" date="2017" name="Nature">
        <title>The Apostasia genome and the evolution of orchids.</title>
        <authorList>
            <person name="Zhang G.Q."/>
            <person name="Liu K.W."/>
            <person name="Li Z."/>
            <person name="Lohaus R."/>
            <person name="Hsiao Y.Y."/>
            <person name="Niu S.C."/>
            <person name="Wang J.Y."/>
            <person name="Lin Y.C."/>
            <person name="Xu Q."/>
            <person name="Chen L.J."/>
            <person name="Yoshida K."/>
            <person name="Fujiwara S."/>
            <person name="Wang Z.W."/>
            <person name="Zhang Y.Q."/>
            <person name="Mitsuda N."/>
            <person name="Wang M."/>
            <person name="Liu G.H."/>
            <person name="Pecoraro L."/>
            <person name="Huang H.X."/>
            <person name="Xiao X.J."/>
            <person name="Lin M."/>
            <person name="Wu X.Y."/>
            <person name="Wu W.L."/>
            <person name="Chen Y.Y."/>
            <person name="Chang S.B."/>
            <person name="Sakamoto S."/>
            <person name="Ohme-Takagi M."/>
            <person name="Yagi M."/>
            <person name="Zeng S.J."/>
            <person name="Shen C.Y."/>
            <person name="Yeh C.M."/>
            <person name="Luo Y.B."/>
            <person name="Tsai W.C."/>
            <person name="Van de Peer Y."/>
            <person name="Liu Z.J."/>
        </authorList>
    </citation>
    <scope>NUCLEOTIDE SEQUENCE [LARGE SCALE GENOMIC DNA]</scope>
    <source>
        <strain evidence="19">cv. Shenzhen</strain>
        <tissue evidence="18">Stem</tissue>
    </source>
</reference>
<dbReference type="GO" id="GO:0106310">
    <property type="term" value="F:protein serine kinase activity"/>
    <property type="evidence" value="ECO:0007669"/>
    <property type="project" value="RHEA"/>
</dbReference>
<dbReference type="InterPro" id="IPR008271">
    <property type="entry name" value="Ser/Thr_kinase_AS"/>
</dbReference>
<dbReference type="InterPro" id="IPR001245">
    <property type="entry name" value="Ser-Thr/Tyr_kinase_cat_dom"/>
</dbReference>
<dbReference type="PROSITE" id="PS00107">
    <property type="entry name" value="PROTEIN_KINASE_ATP"/>
    <property type="match status" value="1"/>
</dbReference>
<evidence type="ECO:0000313" key="18">
    <source>
        <dbReference type="EMBL" id="PKA46543.1"/>
    </source>
</evidence>
<evidence type="ECO:0000259" key="16">
    <source>
        <dbReference type="PROSITE" id="PS50011"/>
    </source>
</evidence>
<evidence type="ECO:0000256" key="13">
    <source>
        <dbReference type="ARBA" id="ARBA00048679"/>
    </source>
</evidence>
<dbReference type="CDD" id="cd00130">
    <property type="entry name" value="PAS"/>
    <property type="match status" value="1"/>
</dbReference>
<dbReference type="SUPFAM" id="SSF56112">
    <property type="entry name" value="Protein kinase-like (PK-like)"/>
    <property type="match status" value="1"/>
</dbReference>
<dbReference type="FunFam" id="3.30.200.20:FF:000060">
    <property type="entry name" value="Serine/threonine-protein kinase isoform 1"/>
    <property type="match status" value="1"/>
</dbReference>
<dbReference type="SMART" id="SM00220">
    <property type="entry name" value="S_TKc"/>
    <property type="match status" value="1"/>
</dbReference>
<dbReference type="AlphaFoldDB" id="A0A2H9ZTD1"/>
<dbReference type="Gene3D" id="3.30.450.20">
    <property type="entry name" value="PAS domain"/>
    <property type="match status" value="1"/>
</dbReference>
<dbReference type="SUPFAM" id="SSF55785">
    <property type="entry name" value="PYP-like sensor domain (PAS domain)"/>
    <property type="match status" value="1"/>
</dbReference>
<evidence type="ECO:0000256" key="14">
    <source>
        <dbReference type="PROSITE-ProRule" id="PRU10141"/>
    </source>
</evidence>
<dbReference type="InterPro" id="IPR011009">
    <property type="entry name" value="Kinase-like_dom_sf"/>
</dbReference>
<dbReference type="EC" id="2.7.11.1" evidence="2"/>
<dbReference type="Pfam" id="PF07714">
    <property type="entry name" value="PK_Tyr_Ser-Thr"/>
    <property type="match status" value="1"/>
</dbReference>
<feature type="region of interest" description="Disordered" evidence="15">
    <location>
        <begin position="313"/>
        <end position="335"/>
    </location>
</feature>
<evidence type="ECO:0000256" key="15">
    <source>
        <dbReference type="SAM" id="MobiDB-lite"/>
    </source>
</evidence>
<dbReference type="EMBL" id="KZ454132">
    <property type="protein sequence ID" value="PKA46543.1"/>
    <property type="molecule type" value="Genomic_DNA"/>
</dbReference>
<accession>A0A2H9ZTD1</accession>
<organism evidence="18 19">
    <name type="scientific">Apostasia shenzhenica</name>
    <dbReference type="NCBI Taxonomy" id="1088818"/>
    <lineage>
        <taxon>Eukaryota</taxon>
        <taxon>Viridiplantae</taxon>
        <taxon>Streptophyta</taxon>
        <taxon>Embryophyta</taxon>
        <taxon>Tracheophyta</taxon>
        <taxon>Spermatophyta</taxon>
        <taxon>Magnoliopsida</taxon>
        <taxon>Liliopsida</taxon>
        <taxon>Asparagales</taxon>
        <taxon>Orchidaceae</taxon>
        <taxon>Apostasioideae</taxon>
        <taxon>Apostasia</taxon>
    </lineage>
</organism>
<dbReference type="GO" id="GO:0009881">
    <property type="term" value="F:photoreceptor activity"/>
    <property type="evidence" value="ECO:0007669"/>
    <property type="project" value="UniProtKB-KW"/>
</dbReference>
<dbReference type="STRING" id="1088818.A0A2H9ZTD1"/>
<feature type="region of interest" description="Disordered" evidence="15">
    <location>
        <begin position="539"/>
        <end position="567"/>
    </location>
</feature>
<dbReference type="InterPro" id="IPR000719">
    <property type="entry name" value="Prot_kinase_dom"/>
</dbReference>
<feature type="binding site" evidence="14">
    <location>
        <position position="384"/>
    </location>
    <ligand>
        <name>ATP</name>
        <dbReference type="ChEBI" id="CHEBI:30616"/>
    </ligand>
</feature>
<keyword evidence="7 14" id="KW-0547">Nucleotide-binding</keyword>
<keyword evidence="19" id="KW-1185">Reference proteome</keyword>
<evidence type="ECO:0000256" key="12">
    <source>
        <dbReference type="ARBA" id="ARBA00047899"/>
    </source>
</evidence>
<evidence type="ECO:0000256" key="6">
    <source>
        <dbReference type="ARBA" id="ARBA00022679"/>
    </source>
</evidence>
<dbReference type="Proteomes" id="UP000236161">
    <property type="component" value="Unassembled WGS sequence"/>
</dbReference>
<feature type="compositionally biased region" description="Basic and acidic residues" evidence="15">
    <location>
        <begin position="556"/>
        <end position="567"/>
    </location>
</feature>
<evidence type="ECO:0000256" key="8">
    <source>
        <dbReference type="ARBA" id="ARBA00022777"/>
    </source>
</evidence>
<feature type="compositionally biased region" description="Polar residues" evidence="15">
    <location>
        <begin position="320"/>
        <end position="335"/>
    </location>
</feature>
<dbReference type="Gene3D" id="1.10.510.10">
    <property type="entry name" value="Transferase(Phosphotransferase) domain 1"/>
    <property type="match status" value="1"/>
</dbReference>
<dbReference type="PROSITE" id="PS50112">
    <property type="entry name" value="PAS"/>
    <property type="match status" value="1"/>
</dbReference>
<keyword evidence="10" id="KW-0157">Chromophore</keyword>
<evidence type="ECO:0000313" key="19">
    <source>
        <dbReference type="Proteomes" id="UP000236161"/>
    </source>
</evidence>
<keyword evidence="5" id="KW-0716">Sensory transduction</keyword>
<evidence type="ECO:0000256" key="4">
    <source>
        <dbReference type="ARBA" id="ARBA00022543"/>
    </source>
</evidence>
<name>A0A2H9ZTD1_9ASPA</name>
<sequence>MREVDEDLMKRFRDLEASQEKLREQLDLLICGGGDKKAERGWRTRGKRNGDMMLMAGNFVRNPYQAVLHQLGHALHICRPVSGEIIYWNRSAENLFGWKSYEALGQKITDLLIDINRYPCWESTLERVYYGQTWSGQFPFKKRSGELFMAMLTMSPLNESGICIGVITVSSDASMLNNGSSEGTWTHSDEAVGEFGEPKSNFKKVHRSPQLQIASSVSNLVQGPDNARESVKDNAYCASCYRNVVVQKQSSSVSDINSTEEMRNLVSQLNRSTSFAHFRNAIMHNTALHRNGEHLPDDATDKATVLKKNASTKMEDFQPAKSQNSMETSCSSQTGSSTVCEMESYLVADSEINWEDLLLGEKVGEGSYAVVYRGIWNGSDVAVKVYTGMDYQECVLLDYKKEIAIMKRLRHPNVLLFMGAVYSPEHLAIVTEYLPRGSLFRALHKNNQSLVLRRRVQMALDVARGMNYLHRRNPPIIHRDLKSSNLLVDKNWTVKVLIDQNAPPPRLFSFLFLSSSYSHPSFLSLSLSLSLFLSCEGGGGGGESRRGQHKYNWGKRGRECKDEERQS</sequence>
<dbReference type="Pfam" id="PF13426">
    <property type="entry name" value="PAS_9"/>
    <property type="match status" value="1"/>
</dbReference>
<evidence type="ECO:0000256" key="7">
    <source>
        <dbReference type="ARBA" id="ARBA00022741"/>
    </source>
</evidence>
<evidence type="ECO:0000256" key="2">
    <source>
        <dbReference type="ARBA" id="ARBA00012513"/>
    </source>
</evidence>
<evidence type="ECO:0000256" key="1">
    <source>
        <dbReference type="ARBA" id="ARBA00010507"/>
    </source>
</evidence>
<protein>
    <recommendedName>
        <fullName evidence="2">non-specific serine/threonine protein kinase</fullName>
        <ecNumber evidence="2">2.7.11.1</ecNumber>
    </recommendedName>
</protein>
<dbReference type="OrthoDB" id="339325at2759"/>
<dbReference type="PANTHER" id="PTHR44329:SF47">
    <property type="entry name" value="SERINE_THREONINE-PROTEIN KINASE ROCO5-RELATED"/>
    <property type="match status" value="1"/>
</dbReference>
<comment type="catalytic activity">
    <reaction evidence="13">
        <text>L-seryl-[protein] + ATP = O-phospho-L-seryl-[protein] + ADP + H(+)</text>
        <dbReference type="Rhea" id="RHEA:17989"/>
        <dbReference type="Rhea" id="RHEA-COMP:9863"/>
        <dbReference type="Rhea" id="RHEA-COMP:11604"/>
        <dbReference type="ChEBI" id="CHEBI:15378"/>
        <dbReference type="ChEBI" id="CHEBI:29999"/>
        <dbReference type="ChEBI" id="CHEBI:30616"/>
        <dbReference type="ChEBI" id="CHEBI:83421"/>
        <dbReference type="ChEBI" id="CHEBI:456216"/>
        <dbReference type="EC" id="2.7.11.1"/>
    </reaction>
</comment>